<dbReference type="GeneID" id="107111411"/>
<comment type="catalytic activity">
    <reaction evidence="1">
        <text>O-phospho-L-tyrosyl-[protein] + H2O = L-tyrosyl-[protein] + phosphate</text>
        <dbReference type="Rhea" id="RHEA:10684"/>
        <dbReference type="Rhea" id="RHEA-COMP:10136"/>
        <dbReference type="Rhea" id="RHEA-COMP:20101"/>
        <dbReference type="ChEBI" id="CHEBI:15377"/>
        <dbReference type="ChEBI" id="CHEBI:43474"/>
        <dbReference type="ChEBI" id="CHEBI:46858"/>
        <dbReference type="ChEBI" id="CHEBI:61978"/>
        <dbReference type="EC" id="3.1.3.48"/>
    </reaction>
</comment>
<dbReference type="Gene3D" id="3.90.190.10">
    <property type="entry name" value="Protein tyrosine phosphatase superfamily"/>
    <property type="match status" value="1"/>
</dbReference>
<keyword evidence="1" id="KW-0378">Hydrolase</keyword>
<dbReference type="PANTHER" id="PTHR45682:SF3">
    <property type="entry name" value="DUAL SPECIFICITY PROTEIN PHOSPHATASE"/>
    <property type="match status" value="1"/>
</dbReference>
<evidence type="ECO:0000313" key="2">
    <source>
        <dbReference type="Proteomes" id="UP000694871"/>
    </source>
</evidence>
<dbReference type="PRINTS" id="PR01909">
    <property type="entry name" value="ADSPHPHTASEA"/>
</dbReference>
<dbReference type="PANTHER" id="PTHR45682">
    <property type="entry name" value="AGAP008228-PA"/>
    <property type="match status" value="1"/>
</dbReference>
<dbReference type="Proteomes" id="UP000694871">
    <property type="component" value="Unplaced"/>
</dbReference>
<keyword evidence="1" id="KW-0904">Protein phosphatase</keyword>
<comment type="similarity">
    <text evidence="1">Belongs to the protein-tyrosine phosphatase family. Non-receptor class dual specificity subfamily.</text>
</comment>
<comment type="function">
    <text evidence="1">Dual specificity phosphatase able to dephosphorylate phosphotyrosine, phosphoserine and phosphothreonine residues, with a preference for phosphotyrosine as a substrate.</text>
</comment>
<accession>A0ABM1K2C8</accession>
<name>A0ABM1K2C8_GEKJA</name>
<protein>
    <recommendedName>
        <fullName evidence="1">Dual specificity protein phosphatase</fullName>
        <ecNumber evidence="1">3.1.3.16</ecNumber>
        <ecNumber evidence="1">3.1.3.48</ecNumber>
    </recommendedName>
</protein>
<gene>
    <name evidence="3" type="primary">LOC107111411</name>
</gene>
<dbReference type="EC" id="3.1.3.48" evidence="1"/>
<organism evidence="2 3">
    <name type="scientific">Gekko japonicus</name>
    <name type="common">Schlegel's Japanese gecko</name>
    <dbReference type="NCBI Taxonomy" id="146911"/>
    <lineage>
        <taxon>Eukaryota</taxon>
        <taxon>Metazoa</taxon>
        <taxon>Chordata</taxon>
        <taxon>Craniata</taxon>
        <taxon>Vertebrata</taxon>
        <taxon>Euteleostomi</taxon>
        <taxon>Lepidosauria</taxon>
        <taxon>Squamata</taxon>
        <taxon>Bifurcata</taxon>
        <taxon>Gekkota</taxon>
        <taxon>Gekkonidae</taxon>
        <taxon>Gekkoninae</taxon>
        <taxon>Gekko</taxon>
    </lineage>
</organism>
<keyword evidence="2" id="KW-1185">Reference proteome</keyword>
<comment type="catalytic activity">
    <reaction evidence="1">
        <text>O-phospho-L-threonyl-[protein] + H2O = L-threonyl-[protein] + phosphate</text>
        <dbReference type="Rhea" id="RHEA:47004"/>
        <dbReference type="Rhea" id="RHEA-COMP:11060"/>
        <dbReference type="Rhea" id="RHEA-COMP:11605"/>
        <dbReference type="ChEBI" id="CHEBI:15377"/>
        <dbReference type="ChEBI" id="CHEBI:30013"/>
        <dbReference type="ChEBI" id="CHEBI:43474"/>
        <dbReference type="ChEBI" id="CHEBI:61977"/>
        <dbReference type="EC" id="3.1.3.16"/>
    </reaction>
</comment>
<dbReference type="EC" id="3.1.3.16" evidence="1"/>
<dbReference type="InterPro" id="IPR029021">
    <property type="entry name" value="Prot-tyrosine_phosphatase-like"/>
</dbReference>
<evidence type="ECO:0000256" key="1">
    <source>
        <dbReference type="RuleBase" id="RU366038"/>
    </source>
</evidence>
<dbReference type="RefSeq" id="XP_015267865.1">
    <property type="nucleotide sequence ID" value="XM_015412379.1"/>
</dbReference>
<sequence length="111" mass="11986">MAVKSAIEWQPNYGGPRGVSSVTAHNRFGLWKMGISHVLNAAHGMIFCKGSHGFYGPSIEYYGVPAHDLPNFDLSPYFYPAAEFIHKALSIPGAMSGRERCLSAGVSSHCA</sequence>
<reference evidence="3" key="1">
    <citation type="submission" date="2025-08" db="UniProtKB">
        <authorList>
            <consortium name="RefSeq"/>
        </authorList>
    </citation>
    <scope>IDENTIFICATION</scope>
</reference>
<evidence type="ECO:0000313" key="3">
    <source>
        <dbReference type="RefSeq" id="XP_015267865.1"/>
    </source>
</evidence>
<dbReference type="SUPFAM" id="SSF52799">
    <property type="entry name" value="(Phosphotyrosine protein) phosphatases II"/>
    <property type="match status" value="1"/>
</dbReference>
<dbReference type="PRINTS" id="PR01908">
    <property type="entry name" value="ADSPHPHTASE"/>
</dbReference>
<comment type="catalytic activity">
    <reaction evidence="1">
        <text>O-phospho-L-seryl-[protein] + H2O = L-seryl-[protein] + phosphate</text>
        <dbReference type="Rhea" id="RHEA:20629"/>
        <dbReference type="Rhea" id="RHEA-COMP:9863"/>
        <dbReference type="Rhea" id="RHEA-COMP:11604"/>
        <dbReference type="ChEBI" id="CHEBI:15377"/>
        <dbReference type="ChEBI" id="CHEBI:29999"/>
        <dbReference type="ChEBI" id="CHEBI:43474"/>
        <dbReference type="ChEBI" id="CHEBI:83421"/>
        <dbReference type="EC" id="3.1.3.16"/>
    </reaction>
</comment>
<proteinExistence type="inferred from homology"/>
<dbReference type="InterPro" id="IPR020405">
    <property type="entry name" value="Atypical_DUSP_subfamA"/>
</dbReference>